<dbReference type="EMBL" id="JRKL02005867">
    <property type="protein sequence ID" value="KAF3949785.1"/>
    <property type="molecule type" value="Genomic_DNA"/>
</dbReference>
<sequence length="95" mass="10868">MLQGQSGRLPNMLEIIIPGVKGKFLTSENGYFGYFVGVQETKTIEMMSSINGYAFINIWRNFCFSNILFYWDGVDFQILSSVSILQHGCKSWESH</sequence>
<organism evidence="1 2">
    <name type="scientific">Castanea mollissima</name>
    <name type="common">Chinese chestnut</name>
    <dbReference type="NCBI Taxonomy" id="60419"/>
    <lineage>
        <taxon>Eukaryota</taxon>
        <taxon>Viridiplantae</taxon>
        <taxon>Streptophyta</taxon>
        <taxon>Embryophyta</taxon>
        <taxon>Tracheophyta</taxon>
        <taxon>Spermatophyta</taxon>
        <taxon>Magnoliopsida</taxon>
        <taxon>eudicotyledons</taxon>
        <taxon>Gunneridae</taxon>
        <taxon>Pentapetalae</taxon>
        <taxon>rosids</taxon>
        <taxon>fabids</taxon>
        <taxon>Fagales</taxon>
        <taxon>Fagaceae</taxon>
        <taxon>Castanea</taxon>
    </lineage>
</organism>
<dbReference type="AlphaFoldDB" id="A0A8J4QAR4"/>
<dbReference type="Proteomes" id="UP000737018">
    <property type="component" value="Unassembled WGS sequence"/>
</dbReference>
<accession>A0A8J4QAR4</accession>
<proteinExistence type="predicted"/>
<dbReference type="OrthoDB" id="10426209at2759"/>
<name>A0A8J4QAR4_9ROSI</name>
<evidence type="ECO:0000313" key="1">
    <source>
        <dbReference type="EMBL" id="KAF3949785.1"/>
    </source>
</evidence>
<keyword evidence="2" id="KW-1185">Reference proteome</keyword>
<protein>
    <submittedName>
        <fullName evidence="1">Uncharacterized protein</fullName>
    </submittedName>
</protein>
<comment type="caution">
    <text evidence="1">The sequence shown here is derived from an EMBL/GenBank/DDBJ whole genome shotgun (WGS) entry which is preliminary data.</text>
</comment>
<evidence type="ECO:0000313" key="2">
    <source>
        <dbReference type="Proteomes" id="UP000737018"/>
    </source>
</evidence>
<reference evidence="1" key="1">
    <citation type="submission" date="2020-03" db="EMBL/GenBank/DDBJ databases">
        <title>Castanea mollissima Vanexum genome sequencing.</title>
        <authorList>
            <person name="Staton M."/>
        </authorList>
    </citation>
    <scope>NUCLEOTIDE SEQUENCE</scope>
    <source>
        <tissue evidence="1">Leaf</tissue>
    </source>
</reference>
<gene>
    <name evidence="1" type="ORF">CMV_024388</name>
</gene>